<evidence type="ECO:0000313" key="2">
    <source>
        <dbReference type="Proteomes" id="UP001500542"/>
    </source>
</evidence>
<comment type="caution">
    <text evidence="1">The sequence shown here is derived from an EMBL/GenBank/DDBJ whole genome shotgun (WGS) entry which is preliminary data.</text>
</comment>
<protein>
    <recommendedName>
        <fullName evidence="3">Macro domain-containing protein</fullName>
    </recommendedName>
</protein>
<dbReference type="RefSeq" id="WP_343964628.1">
    <property type="nucleotide sequence ID" value="NZ_BAAAHK010000002.1"/>
</dbReference>
<evidence type="ECO:0008006" key="3">
    <source>
        <dbReference type="Google" id="ProtNLM"/>
    </source>
</evidence>
<dbReference type="SUPFAM" id="SSF52949">
    <property type="entry name" value="Macro domain-like"/>
    <property type="match status" value="1"/>
</dbReference>
<proteinExistence type="predicted"/>
<evidence type="ECO:0000313" key="1">
    <source>
        <dbReference type="EMBL" id="GAA0926458.1"/>
    </source>
</evidence>
<dbReference type="Gene3D" id="3.40.220.10">
    <property type="entry name" value="Leucine Aminopeptidase, subunit E, domain 1"/>
    <property type="match status" value="1"/>
</dbReference>
<dbReference type="EMBL" id="BAAAHK010000002">
    <property type="protein sequence ID" value="GAA0926458.1"/>
    <property type="molecule type" value="Genomic_DNA"/>
</dbReference>
<gene>
    <name evidence="1" type="ORF">GCM10009554_06670</name>
</gene>
<sequence length="101" mass="10747">MDAWREVFAGEIAEGAIEVRHGSLLDVLTEVDAVLTAGNSYGQMDGGVDRAIAEYWPGVQRSVWTALADEHHGYLPVGSAAVVPTGGDPCRWLVTHPPCAC</sequence>
<dbReference type="InterPro" id="IPR043472">
    <property type="entry name" value="Macro_dom-like"/>
</dbReference>
<reference evidence="2" key="1">
    <citation type="journal article" date="2019" name="Int. J. Syst. Evol. Microbiol.">
        <title>The Global Catalogue of Microorganisms (GCM) 10K type strain sequencing project: providing services to taxonomists for standard genome sequencing and annotation.</title>
        <authorList>
            <consortium name="The Broad Institute Genomics Platform"/>
            <consortium name="The Broad Institute Genome Sequencing Center for Infectious Disease"/>
            <person name="Wu L."/>
            <person name="Ma J."/>
        </authorList>
    </citation>
    <scope>NUCLEOTIDE SEQUENCE [LARGE SCALE GENOMIC DNA]</scope>
    <source>
        <strain evidence="2">JCM 10977</strain>
    </source>
</reference>
<name>A0ABP3ZU37_9ACTN</name>
<dbReference type="Proteomes" id="UP001500542">
    <property type="component" value="Unassembled WGS sequence"/>
</dbReference>
<organism evidence="1 2">
    <name type="scientific">Kribbella koreensis</name>
    <dbReference type="NCBI Taxonomy" id="57909"/>
    <lineage>
        <taxon>Bacteria</taxon>
        <taxon>Bacillati</taxon>
        <taxon>Actinomycetota</taxon>
        <taxon>Actinomycetes</taxon>
        <taxon>Propionibacteriales</taxon>
        <taxon>Kribbellaceae</taxon>
        <taxon>Kribbella</taxon>
    </lineage>
</organism>
<keyword evidence="2" id="KW-1185">Reference proteome</keyword>
<accession>A0ABP3ZU37</accession>